<dbReference type="InParanoid" id="A0A6P6YHQ6"/>
<protein>
    <submittedName>
        <fullName evidence="2">Uncharacterized protein LOC113798468</fullName>
    </submittedName>
</protein>
<proteinExistence type="predicted"/>
<evidence type="ECO:0000313" key="1">
    <source>
        <dbReference type="Proteomes" id="UP000515146"/>
    </source>
</evidence>
<dbReference type="AlphaFoldDB" id="A0A6P6YHQ6"/>
<name>A0A6P6YHQ6_DERPT</name>
<sequence>MSDHHHQKKSDSSSTITNENPELQNLMKDNVQITFSSIKNLNSFKVNNQEEFIFLLDVAHNLTVAMTKYKLKNTSPNIIRMLNNGPNIDNNQQQ</sequence>
<dbReference type="Proteomes" id="UP000515146">
    <property type="component" value="Unplaced"/>
</dbReference>
<keyword evidence="1" id="KW-1185">Reference proteome</keyword>
<dbReference type="RefSeq" id="XP_027204815.1">
    <property type="nucleotide sequence ID" value="XM_027349014.1"/>
</dbReference>
<dbReference type="OrthoDB" id="10495056at2759"/>
<gene>
    <name evidence="2" type="primary">LOC113798468</name>
</gene>
<evidence type="ECO:0000313" key="2">
    <source>
        <dbReference type="RefSeq" id="XP_027204815.1"/>
    </source>
</evidence>
<dbReference type="KEGG" id="dpte:113798468"/>
<organism evidence="1 2">
    <name type="scientific">Dermatophagoides pteronyssinus</name>
    <name type="common">European house dust mite</name>
    <dbReference type="NCBI Taxonomy" id="6956"/>
    <lineage>
        <taxon>Eukaryota</taxon>
        <taxon>Metazoa</taxon>
        <taxon>Ecdysozoa</taxon>
        <taxon>Arthropoda</taxon>
        <taxon>Chelicerata</taxon>
        <taxon>Arachnida</taxon>
        <taxon>Acari</taxon>
        <taxon>Acariformes</taxon>
        <taxon>Sarcoptiformes</taxon>
        <taxon>Astigmata</taxon>
        <taxon>Psoroptidia</taxon>
        <taxon>Analgoidea</taxon>
        <taxon>Pyroglyphidae</taxon>
        <taxon>Dermatophagoidinae</taxon>
        <taxon>Dermatophagoides</taxon>
    </lineage>
</organism>
<accession>A0A6P6YHQ6</accession>
<reference evidence="2" key="1">
    <citation type="submission" date="2025-08" db="UniProtKB">
        <authorList>
            <consortium name="RefSeq"/>
        </authorList>
    </citation>
    <scope>IDENTIFICATION</scope>
    <source>
        <strain evidence="2">Airmid</strain>
    </source>
</reference>
<dbReference type="OMA" id="INNSHEY"/>